<dbReference type="Proteomes" id="UP001589834">
    <property type="component" value="Unassembled WGS sequence"/>
</dbReference>
<feature type="signal peptide" evidence="12">
    <location>
        <begin position="1"/>
        <end position="16"/>
    </location>
</feature>
<feature type="chain" id="PRO_5046437559" evidence="12">
    <location>
        <begin position="17"/>
        <end position="732"/>
    </location>
</feature>
<dbReference type="Gene3D" id="2.40.170.20">
    <property type="entry name" value="TonB-dependent receptor, beta-barrel domain"/>
    <property type="match status" value="1"/>
</dbReference>
<sequence>MGALLLAGSLGTAALAQTPATAPASAASAPTDTLGTVTVRDTAIDDGATTSKTLLRASKTEIGKGEQRLLDIPQSVTVMTEKLMQDRKLDDLREVLRATAGVTFQAGETGEEDVRLRGFSLGQAGDIYRDGMRDAPLYERDTFDDDRVEIIKGSASMLFGKGSTGGVVNQVSKQPFLMTQHEASATVGSGNEKRVTGDFNWQTGPDAAMRLNVLGHDADNWGARQRKWGIAPTLRWGIGTRDEFSLGLYALDVRGRPNYAHPWVIGADGSIRPTLPAKNFYGLAGDHLNTSASYATLGHVHRFDGGGELKTRLRAGRYTRDLLGSPIGFAAPRPTALADITDRTALTRGSKGRIGDSDIVMLQSDYSHTLDLAGRKHALLAGVDVFDERARRNNAYALPATPARPGTTVGTPNDGAWVPDTRVFPAPMNHFASRSIGAYVQDTMQITDALKLVGGLRFDHFSGSYRNADGSLSNARTDKLWSPRLGVIYQPDELTSYYISWGTSFNTSGDAYQYGVQLNPATGRSAKTPPEKSRNLEIGGKWELFDRKVLAGAALFYSQKYNERNTDPDTAAQQELLSGRRHAAGMEFNLAGRITPAWELFWNHTWIPSARIDQSNVALSATGGGAQVQGDRPALTPRHSGSVWATYRIGPQWRLGVGANYRGRQNPEGQRGYTARGFVSFDAMAEYSLSETVSLKLNVTNLGNTLYADTLYRGFYQPGAPRRVDLTLKVLF</sequence>
<evidence type="ECO:0000256" key="7">
    <source>
        <dbReference type="ARBA" id="ARBA00023136"/>
    </source>
</evidence>
<dbReference type="RefSeq" id="WP_377485111.1">
    <property type="nucleotide sequence ID" value="NZ_JBHLTN010000044.1"/>
</dbReference>
<dbReference type="PANTHER" id="PTHR32552:SF83">
    <property type="entry name" value="BLR3904 PROTEIN"/>
    <property type="match status" value="1"/>
</dbReference>
<evidence type="ECO:0000313" key="16">
    <source>
        <dbReference type="Proteomes" id="UP001589834"/>
    </source>
</evidence>
<dbReference type="InterPro" id="IPR036942">
    <property type="entry name" value="Beta-barrel_TonB_sf"/>
</dbReference>
<feature type="domain" description="TonB-dependent receptor-like beta-barrel" evidence="13">
    <location>
        <begin position="265"/>
        <end position="702"/>
    </location>
</feature>
<comment type="subcellular location">
    <subcellularLocation>
        <location evidence="1 10">Cell outer membrane</location>
        <topology evidence="1 10">Multi-pass membrane protein</topology>
    </subcellularLocation>
</comment>
<comment type="caution">
    <text evidence="15">The sequence shown here is derived from an EMBL/GenBank/DDBJ whole genome shotgun (WGS) entry which is preliminary data.</text>
</comment>
<dbReference type="InterPro" id="IPR010105">
    <property type="entry name" value="TonB_sidphr_rcpt"/>
</dbReference>
<dbReference type="Pfam" id="PF07715">
    <property type="entry name" value="Plug"/>
    <property type="match status" value="1"/>
</dbReference>
<reference evidence="15 16" key="1">
    <citation type="submission" date="2024-09" db="EMBL/GenBank/DDBJ databases">
        <authorList>
            <person name="Sun Q."/>
            <person name="Mori K."/>
        </authorList>
    </citation>
    <scope>NUCLEOTIDE SEQUENCE [LARGE SCALE GENOMIC DNA]</scope>
    <source>
        <strain evidence="15 16">NCAIM B.02336</strain>
    </source>
</reference>
<evidence type="ECO:0000256" key="1">
    <source>
        <dbReference type="ARBA" id="ARBA00004571"/>
    </source>
</evidence>
<dbReference type="InterPro" id="IPR000531">
    <property type="entry name" value="Beta-barrel_TonB"/>
</dbReference>
<evidence type="ECO:0000256" key="12">
    <source>
        <dbReference type="SAM" id="SignalP"/>
    </source>
</evidence>
<keyword evidence="5 10" id="KW-0812">Transmembrane</keyword>
<comment type="similarity">
    <text evidence="2 10 11">Belongs to the TonB-dependent receptor family.</text>
</comment>
<proteinExistence type="inferred from homology"/>
<evidence type="ECO:0000256" key="9">
    <source>
        <dbReference type="ARBA" id="ARBA00023237"/>
    </source>
</evidence>
<evidence type="ECO:0000256" key="6">
    <source>
        <dbReference type="ARBA" id="ARBA00023077"/>
    </source>
</evidence>
<evidence type="ECO:0000256" key="10">
    <source>
        <dbReference type="PROSITE-ProRule" id="PRU01360"/>
    </source>
</evidence>
<keyword evidence="4 10" id="KW-1134">Transmembrane beta strand</keyword>
<gene>
    <name evidence="15" type="ORF">ACFFGG_17815</name>
</gene>
<accession>A0ABV6PX30</accession>
<protein>
    <submittedName>
        <fullName evidence="15">TonB-dependent receptor</fullName>
    </submittedName>
</protein>
<evidence type="ECO:0000259" key="14">
    <source>
        <dbReference type="Pfam" id="PF07715"/>
    </source>
</evidence>
<evidence type="ECO:0000259" key="13">
    <source>
        <dbReference type="Pfam" id="PF00593"/>
    </source>
</evidence>
<dbReference type="Gene3D" id="2.170.130.10">
    <property type="entry name" value="TonB-dependent receptor, plug domain"/>
    <property type="match status" value="1"/>
</dbReference>
<keyword evidence="7 10" id="KW-0472">Membrane</keyword>
<dbReference type="SUPFAM" id="SSF56935">
    <property type="entry name" value="Porins"/>
    <property type="match status" value="1"/>
</dbReference>
<evidence type="ECO:0000256" key="2">
    <source>
        <dbReference type="ARBA" id="ARBA00009810"/>
    </source>
</evidence>
<dbReference type="PROSITE" id="PS52016">
    <property type="entry name" value="TONB_DEPENDENT_REC_3"/>
    <property type="match status" value="1"/>
</dbReference>
<dbReference type="NCBIfam" id="TIGR01783">
    <property type="entry name" value="TonB-siderophor"/>
    <property type="match status" value="1"/>
</dbReference>
<evidence type="ECO:0000256" key="4">
    <source>
        <dbReference type="ARBA" id="ARBA00022452"/>
    </source>
</evidence>
<keyword evidence="6 11" id="KW-0798">TonB box</keyword>
<keyword evidence="3 10" id="KW-0813">Transport</keyword>
<feature type="domain" description="TonB-dependent receptor plug" evidence="14">
    <location>
        <begin position="69"/>
        <end position="167"/>
    </location>
</feature>
<dbReference type="InterPro" id="IPR037066">
    <property type="entry name" value="Plug_dom_sf"/>
</dbReference>
<dbReference type="PANTHER" id="PTHR32552">
    <property type="entry name" value="FERRICHROME IRON RECEPTOR-RELATED"/>
    <property type="match status" value="1"/>
</dbReference>
<keyword evidence="8 15" id="KW-0675">Receptor</keyword>
<dbReference type="InterPro" id="IPR012910">
    <property type="entry name" value="Plug_dom"/>
</dbReference>
<evidence type="ECO:0000256" key="8">
    <source>
        <dbReference type="ARBA" id="ARBA00023170"/>
    </source>
</evidence>
<dbReference type="EMBL" id="JBHLTN010000044">
    <property type="protein sequence ID" value="MFC0594410.1"/>
    <property type="molecule type" value="Genomic_DNA"/>
</dbReference>
<organism evidence="15 16">
    <name type="scientific">Ottowia pentelensis</name>
    <dbReference type="NCBI Taxonomy" id="511108"/>
    <lineage>
        <taxon>Bacteria</taxon>
        <taxon>Pseudomonadati</taxon>
        <taxon>Pseudomonadota</taxon>
        <taxon>Betaproteobacteria</taxon>
        <taxon>Burkholderiales</taxon>
        <taxon>Comamonadaceae</taxon>
        <taxon>Ottowia</taxon>
    </lineage>
</organism>
<evidence type="ECO:0000313" key="15">
    <source>
        <dbReference type="EMBL" id="MFC0594410.1"/>
    </source>
</evidence>
<name>A0ABV6PX30_9BURK</name>
<evidence type="ECO:0000256" key="5">
    <source>
        <dbReference type="ARBA" id="ARBA00022692"/>
    </source>
</evidence>
<keyword evidence="12" id="KW-0732">Signal</keyword>
<keyword evidence="16" id="KW-1185">Reference proteome</keyword>
<keyword evidence="9 10" id="KW-0998">Cell outer membrane</keyword>
<evidence type="ECO:0000256" key="3">
    <source>
        <dbReference type="ARBA" id="ARBA00022448"/>
    </source>
</evidence>
<dbReference type="CDD" id="cd01347">
    <property type="entry name" value="ligand_gated_channel"/>
    <property type="match status" value="1"/>
</dbReference>
<dbReference type="Pfam" id="PF00593">
    <property type="entry name" value="TonB_dep_Rec_b-barrel"/>
    <property type="match status" value="1"/>
</dbReference>
<dbReference type="InterPro" id="IPR039426">
    <property type="entry name" value="TonB-dep_rcpt-like"/>
</dbReference>
<evidence type="ECO:0000256" key="11">
    <source>
        <dbReference type="RuleBase" id="RU003357"/>
    </source>
</evidence>